<dbReference type="InterPro" id="IPR026444">
    <property type="entry name" value="Secre_tail"/>
</dbReference>
<dbReference type="AlphaFoldDB" id="A0A972JK42"/>
<dbReference type="SUPFAM" id="SSF52058">
    <property type="entry name" value="L domain-like"/>
    <property type="match status" value="1"/>
</dbReference>
<comment type="caution">
    <text evidence="5">The sequence shown here is derived from an EMBL/GenBank/DDBJ whole genome shotgun (WGS) entry which is preliminary data.</text>
</comment>
<proteinExistence type="predicted"/>
<dbReference type="EMBL" id="JAAMPU010000107">
    <property type="protein sequence ID" value="NMH28752.1"/>
    <property type="molecule type" value="Genomic_DNA"/>
</dbReference>
<sequence>MKKLYALFFLLASVSSFSQVIDFPDIGFKAVAVAYADLDLDGEVTQEEAGYCSMMTISGTSVTSLEGLQYFFNLQDLGISNTSLTTISLTNANETYLSISNNPLLTAIVVSGTALYYDGESYFTGNPSLQSLDISGYENSVFVNVTENPSLASLALNHSTRFLDAHNNGLTSIDFSDAVLTVCDISYNQLASIDLPNMLDDGMLYQFSLNLSGNLYTSIEFPEMIFPFWDNGMSGILTIENTHLQQLNLRRMQLSNLYIQNNPDLTFINFRNGSEDAAVYNGEGYLYSWVEHITYANNPSVAYVCVDEIENWGNLAGTTITDGITRMSDIINDPNVVISYYCTSVPGGTFNIVNGTVRFDADGNGCSESDAPVSGLNIAANNYFTTTNTDSEGHFSAYSTNGYVTVSVPPIPYFTVSPASYSYNFNTDSVAEPEFCITPNGTHTDMSVSVIPMQATRPGFPVSYKVICKNLGTTSQPGYVTLNFNNDRTFNSSVTTLDQNNTGSISWNTPVLAPFATFENTVIFTMNGPTDTPAVNLGQETHITAGLAVASDENTANNTTSVFQTTIGSYDPNDKAVNQGAEVSLEQATDGFDYTVRFQNTGTASADRVVIEDMIDEGLDLSTLRIIGSSHPYTLQVMGRKLVAFFENINLPASEDDEPGSHGYITYHIKPTNTVAVGSQFSNTASIFFDFNFPIVTNEVVTEVIELGTVDTIQDDAVKMFPNPAKNQLTVMANGMVAVTIYSITGQKLIETGKRNEHLIDVSMLSEGTYLTEIVSDEGKTVRKLIKY</sequence>
<protein>
    <submittedName>
        <fullName evidence="5">T9SS type A sorting domain-containing protein</fullName>
    </submittedName>
</protein>
<evidence type="ECO:0000256" key="1">
    <source>
        <dbReference type="ARBA" id="ARBA00022729"/>
    </source>
</evidence>
<gene>
    <name evidence="5" type="ORF">G6047_11975</name>
</gene>
<evidence type="ECO:0000259" key="4">
    <source>
        <dbReference type="Pfam" id="PF24595"/>
    </source>
</evidence>
<reference evidence="5" key="1">
    <citation type="submission" date="2020-02" db="EMBL/GenBank/DDBJ databases">
        <title>Flavobacterium sp. genome.</title>
        <authorList>
            <person name="Jung H.S."/>
            <person name="Baek J.H."/>
            <person name="Jeon C.O."/>
        </authorList>
    </citation>
    <scope>NUCLEOTIDE SEQUENCE</scope>
    <source>
        <strain evidence="5">SE-s28</strain>
    </source>
</reference>
<dbReference type="Pfam" id="PF18962">
    <property type="entry name" value="Por_Secre_tail"/>
    <property type="match status" value="1"/>
</dbReference>
<dbReference type="InterPro" id="IPR032675">
    <property type="entry name" value="LRR_dom_sf"/>
</dbReference>
<dbReference type="NCBIfam" id="TIGR04183">
    <property type="entry name" value="Por_Secre_tail"/>
    <property type="match status" value="1"/>
</dbReference>
<dbReference type="RefSeq" id="WP_169527865.1">
    <property type="nucleotide sequence ID" value="NZ_JAAMPU010000107.1"/>
</dbReference>
<accession>A0A972JK42</accession>
<feature type="chain" id="PRO_5038007703" evidence="2">
    <location>
        <begin position="19"/>
        <end position="788"/>
    </location>
</feature>
<keyword evidence="1 2" id="KW-0732">Signal</keyword>
<feature type="signal peptide" evidence="2">
    <location>
        <begin position="1"/>
        <end position="18"/>
    </location>
</feature>
<organism evidence="5 6">
    <name type="scientific">Flavobacterium silvaticum</name>
    <dbReference type="NCBI Taxonomy" id="1852020"/>
    <lineage>
        <taxon>Bacteria</taxon>
        <taxon>Pseudomonadati</taxon>
        <taxon>Bacteroidota</taxon>
        <taxon>Flavobacteriia</taxon>
        <taxon>Flavobacteriales</taxon>
        <taxon>Flavobacteriaceae</taxon>
        <taxon>Flavobacterium</taxon>
    </lineage>
</organism>
<name>A0A972JK42_9FLAO</name>
<evidence type="ECO:0000256" key="2">
    <source>
        <dbReference type="SAM" id="SignalP"/>
    </source>
</evidence>
<dbReference type="InterPro" id="IPR055353">
    <property type="entry name" value="DUF7619"/>
</dbReference>
<feature type="domain" description="Secretion system C-terminal sorting" evidence="3">
    <location>
        <begin position="720"/>
        <end position="786"/>
    </location>
</feature>
<dbReference type="Proteomes" id="UP000712080">
    <property type="component" value="Unassembled WGS sequence"/>
</dbReference>
<evidence type="ECO:0000313" key="6">
    <source>
        <dbReference type="Proteomes" id="UP000712080"/>
    </source>
</evidence>
<dbReference type="Gene3D" id="3.80.10.10">
    <property type="entry name" value="Ribonuclease Inhibitor"/>
    <property type="match status" value="1"/>
</dbReference>
<keyword evidence="6" id="KW-1185">Reference proteome</keyword>
<evidence type="ECO:0000313" key="5">
    <source>
        <dbReference type="EMBL" id="NMH28752.1"/>
    </source>
</evidence>
<evidence type="ECO:0000259" key="3">
    <source>
        <dbReference type="Pfam" id="PF18962"/>
    </source>
</evidence>
<dbReference type="Pfam" id="PF24595">
    <property type="entry name" value="DUF7619"/>
    <property type="match status" value="1"/>
</dbReference>
<feature type="domain" description="DUF7619" evidence="4">
    <location>
        <begin position="571"/>
        <end position="702"/>
    </location>
</feature>